<evidence type="ECO:0000256" key="1">
    <source>
        <dbReference type="SAM" id="MobiDB-lite"/>
    </source>
</evidence>
<comment type="caution">
    <text evidence="2">The sequence shown here is derived from an EMBL/GenBank/DDBJ whole genome shotgun (WGS) entry which is preliminary data.</text>
</comment>
<name>A0A5D3APT9_9TREE</name>
<dbReference type="EMBL" id="NIDF01000162">
    <property type="protein sequence ID" value="TYJ52030.1"/>
    <property type="molecule type" value="Genomic_DNA"/>
</dbReference>
<sequence>MLKLELGGARKSQEMDKAARGSKKQQRYPKGQVFNPEYERENRDELGKRRRAEED</sequence>
<proteinExistence type="predicted"/>
<keyword evidence="3" id="KW-1185">Reference proteome</keyword>
<dbReference type="AlphaFoldDB" id="A0A5D3APT9"/>
<feature type="region of interest" description="Disordered" evidence="1">
    <location>
        <begin position="1"/>
        <end position="55"/>
    </location>
</feature>
<feature type="compositionally biased region" description="Basic and acidic residues" evidence="1">
    <location>
        <begin position="37"/>
        <end position="55"/>
    </location>
</feature>
<accession>A0A5D3APT9</accession>
<gene>
    <name evidence="2" type="ORF">B9479_007359</name>
</gene>
<evidence type="ECO:0000313" key="2">
    <source>
        <dbReference type="EMBL" id="TYJ52030.1"/>
    </source>
</evidence>
<evidence type="ECO:0000313" key="3">
    <source>
        <dbReference type="Proteomes" id="UP000322245"/>
    </source>
</evidence>
<dbReference type="Proteomes" id="UP000322245">
    <property type="component" value="Unassembled WGS sequence"/>
</dbReference>
<reference evidence="2 3" key="1">
    <citation type="submission" date="2017-05" db="EMBL/GenBank/DDBJ databases">
        <title>The Genome Sequence of Tsuchiyaea wingfieldii DSM 27421.</title>
        <authorList>
            <person name="Cuomo C."/>
            <person name="Passer A."/>
            <person name="Billmyre B."/>
            <person name="Heitman J."/>
        </authorList>
    </citation>
    <scope>NUCLEOTIDE SEQUENCE [LARGE SCALE GENOMIC DNA]</scope>
    <source>
        <strain evidence="2 3">DSM 27421</strain>
    </source>
</reference>
<organism evidence="2 3">
    <name type="scientific">Cryptococcus floricola</name>
    <dbReference type="NCBI Taxonomy" id="2591691"/>
    <lineage>
        <taxon>Eukaryota</taxon>
        <taxon>Fungi</taxon>
        <taxon>Dikarya</taxon>
        <taxon>Basidiomycota</taxon>
        <taxon>Agaricomycotina</taxon>
        <taxon>Tremellomycetes</taxon>
        <taxon>Tremellales</taxon>
        <taxon>Cryptococcaceae</taxon>
        <taxon>Cryptococcus</taxon>
    </lineage>
</organism>
<protein>
    <submittedName>
        <fullName evidence="2">Uncharacterized protein</fullName>
    </submittedName>
</protein>